<keyword evidence="3" id="KW-0670">Pyruvate</keyword>
<accession>A0A257LVE2</accession>
<name>A0A257LVE2_UNCW3</name>
<dbReference type="SUPFAM" id="SSF53323">
    <property type="entry name" value="Pyruvate-ferredoxin oxidoreductase, PFOR, domain III"/>
    <property type="match status" value="1"/>
</dbReference>
<proteinExistence type="predicted"/>
<dbReference type="GO" id="GO:0019164">
    <property type="term" value="F:pyruvate synthase activity"/>
    <property type="evidence" value="ECO:0007669"/>
    <property type="project" value="UniProtKB-EC"/>
</dbReference>
<dbReference type="InterPro" id="IPR019752">
    <property type="entry name" value="Pyrv/ketoisovalerate_OxRed_cat"/>
</dbReference>
<dbReference type="EC" id="1.2.7.7" evidence="3"/>
<keyword evidence="1 3" id="KW-0560">Oxidoreductase</keyword>
<dbReference type="PANTHER" id="PTHR43366:SF1">
    <property type="entry name" value="PYRUVATE SYNTHASE SUBUNIT PORC"/>
    <property type="match status" value="1"/>
</dbReference>
<dbReference type="InterPro" id="IPR002869">
    <property type="entry name" value="Pyrv_flavodox_OxRed_cen"/>
</dbReference>
<dbReference type="Proteomes" id="UP000216312">
    <property type="component" value="Unassembled WGS sequence"/>
</dbReference>
<organism evidence="3 4">
    <name type="scientific">candidate division WOR-3 bacterium 4484_18</name>
    <dbReference type="NCBI Taxonomy" id="2020626"/>
    <lineage>
        <taxon>Bacteria</taxon>
        <taxon>Bacteria division WOR-3</taxon>
    </lineage>
</organism>
<gene>
    <name evidence="3" type="ORF">CGW93_01070</name>
</gene>
<dbReference type="Gene3D" id="3.40.920.10">
    <property type="entry name" value="Pyruvate-ferredoxin oxidoreductase, PFOR, domain III"/>
    <property type="match status" value="1"/>
</dbReference>
<dbReference type="EC" id="1.2.7.1" evidence="3"/>
<dbReference type="GO" id="GO:0043807">
    <property type="term" value="F:3-methyl-2-oxobutanoate dehydrogenase (ferredoxin) activity"/>
    <property type="evidence" value="ECO:0007669"/>
    <property type="project" value="UniProtKB-EC"/>
</dbReference>
<evidence type="ECO:0000259" key="2">
    <source>
        <dbReference type="Pfam" id="PF01558"/>
    </source>
</evidence>
<dbReference type="AlphaFoldDB" id="A0A257LVE2"/>
<dbReference type="Pfam" id="PF01558">
    <property type="entry name" value="POR"/>
    <property type="match status" value="1"/>
</dbReference>
<dbReference type="InterPro" id="IPR051626">
    <property type="entry name" value="Oxidoreductase_gamma_subunit"/>
</dbReference>
<dbReference type="PANTHER" id="PTHR43366">
    <property type="entry name" value="PYRUVATE SYNTHASE SUBUNIT PORC"/>
    <property type="match status" value="1"/>
</dbReference>
<dbReference type="InterPro" id="IPR011894">
    <property type="entry name" value="PorC_KorC"/>
</dbReference>
<dbReference type="NCBIfam" id="TIGR02175">
    <property type="entry name" value="PorC_KorC"/>
    <property type="match status" value="1"/>
</dbReference>
<evidence type="ECO:0000313" key="4">
    <source>
        <dbReference type="Proteomes" id="UP000216312"/>
    </source>
</evidence>
<reference evidence="4" key="1">
    <citation type="submission" date="2017-07" db="EMBL/GenBank/DDBJ databases">
        <title>Novel pathways for hydrocarbon cycling and metabolic interdependencies in hydrothermal sediment communities.</title>
        <authorList>
            <person name="Dombrowski N."/>
            <person name="Seitz K."/>
            <person name="Teske A."/>
            <person name="Baker B."/>
        </authorList>
    </citation>
    <scope>NUCLEOTIDE SEQUENCE [LARGE SCALE GENOMIC DNA]</scope>
</reference>
<evidence type="ECO:0000313" key="3">
    <source>
        <dbReference type="EMBL" id="OYV03392.1"/>
    </source>
</evidence>
<comment type="caution">
    <text evidence="3">The sequence shown here is derived from an EMBL/GenBank/DDBJ whole genome shotgun (WGS) entry which is preliminary data.</text>
</comment>
<protein>
    <submittedName>
        <fullName evidence="3">Pyruvate ferredoxin oxidoreductase</fullName>
        <ecNumber evidence="3">1.2.7.1</ecNumber>
        <ecNumber evidence="3">1.2.7.7</ecNumber>
    </submittedName>
</protein>
<dbReference type="EMBL" id="NMUJ01000007">
    <property type="protein sequence ID" value="OYV03392.1"/>
    <property type="molecule type" value="Genomic_DNA"/>
</dbReference>
<feature type="domain" description="Pyruvate/ketoisovalerate oxidoreductase catalytic" evidence="2">
    <location>
        <begin position="10"/>
        <end position="179"/>
    </location>
</feature>
<sequence length="186" mass="20306">MIEIRMHGRGGQGTVVASKILADALVKEGKFAQAFPEYGVERRGRPVATFLRVNDCRIFLRCKIYHPDMVVVLDPTLIEGGVNVFEGLKDGGKVLINTPREPSELNLNVNYSIATIDATSIAVKYGLGSKTAPIVNTPMVGAFAAWSGVVSKEAILKAVHKLAPVKKEENVKAAEEAYEIMKKRLR</sequence>
<evidence type="ECO:0000256" key="1">
    <source>
        <dbReference type="ARBA" id="ARBA00023002"/>
    </source>
</evidence>